<name>A0A8J6XES8_9CYAN</name>
<dbReference type="EMBL" id="JACXAE010000076">
    <property type="protein sequence ID" value="MBD2775190.1"/>
    <property type="molecule type" value="Genomic_DNA"/>
</dbReference>
<evidence type="ECO:0000313" key="2">
    <source>
        <dbReference type="Proteomes" id="UP000629098"/>
    </source>
</evidence>
<gene>
    <name evidence="1" type="ORF">ICL16_24795</name>
</gene>
<evidence type="ECO:0000313" key="1">
    <source>
        <dbReference type="EMBL" id="MBD2775190.1"/>
    </source>
</evidence>
<sequence length="45" mass="5338">MKISRQDALVAKKPWRLGVFAIEQKIIHTRIQQRRKSYTYGTYAS</sequence>
<dbReference type="AlphaFoldDB" id="A0A8J6XES8"/>
<dbReference type="Proteomes" id="UP000629098">
    <property type="component" value="Unassembled WGS sequence"/>
</dbReference>
<proteinExistence type="predicted"/>
<protein>
    <submittedName>
        <fullName evidence="1">Uncharacterized protein</fullName>
    </submittedName>
</protein>
<keyword evidence="2" id="KW-1185">Reference proteome</keyword>
<reference evidence="1" key="1">
    <citation type="submission" date="2020-09" db="EMBL/GenBank/DDBJ databases">
        <title>Iningainema tapete sp. nov. (Scytonemataceae, Cyanobacteria) from greenhouses in central Florida (USA) produces two types of nodularin with biosynthetic potential for microcystin-LR and anabaenopeptins.</title>
        <authorList>
            <person name="Berthold D.E."/>
            <person name="Lefler F.W."/>
            <person name="Huang I.-S."/>
            <person name="Abdulla H."/>
            <person name="Zimba P.V."/>
            <person name="Laughinghouse H.D. IV."/>
        </authorList>
    </citation>
    <scope>NUCLEOTIDE SEQUENCE</scope>
    <source>
        <strain evidence="1">BLCCT55</strain>
    </source>
</reference>
<accession>A0A8J6XES8</accession>
<organism evidence="1 2">
    <name type="scientific">Iningainema tapete BLCC-T55</name>
    <dbReference type="NCBI Taxonomy" id="2748662"/>
    <lineage>
        <taxon>Bacteria</taxon>
        <taxon>Bacillati</taxon>
        <taxon>Cyanobacteriota</taxon>
        <taxon>Cyanophyceae</taxon>
        <taxon>Nostocales</taxon>
        <taxon>Scytonemataceae</taxon>
        <taxon>Iningainema tapete</taxon>
    </lineage>
</organism>
<comment type="caution">
    <text evidence="1">The sequence shown here is derived from an EMBL/GenBank/DDBJ whole genome shotgun (WGS) entry which is preliminary data.</text>
</comment>